<name>A0A511QK15_9VIBR</name>
<proteinExistence type="inferred from homology"/>
<dbReference type="OrthoDB" id="92254at2"/>
<dbReference type="GO" id="GO:0016020">
    <property type="term" value="C:membrane"/>
    <property type="evidence" value="ECO:0007669"/>
    <property type="project" value="InterPro"/>
</dbReference>
<gene>
    <name evidence="4" type="ORF">VSA01S_37610</name>
</gene>
<reference evidence="4 5" key="1">
    <citation type="submission" date="2019-07" db="EMBL/GenBank/DDBJ databases">
        <title>Whole genome shotgun sequence of Vibrio sagamiensis NBRC 104589.</title>
        <authorList>
            <person name="Hosoyama A."/>
            <person name="Uohara A."/>
            <person name="Ohji S."/>
            <person name="Ichikawa N."/>
        </authorList>
    </citation>
    <scope>NUCLEOTIDE SEQUENCE [LARGE SCALE GENOMIC DNA]</scope>
    <source>
        <strain evidence="4 5">NBRC 104589</strain>
    </source>
</reference>
<keyword evidence="5" id="KW-1185">Reference proteome</keyword>
<dbReference type="Proteomes" id="UP000321922">
    <property type="component" value="Unassembled WGS sequence"/>
</dbReference>
<comment type="caution">
    <text evidence="4">The sequence shown here is derived from an EMBL/GenBank/DDBJ whole genome shotgun (WGS) entry which is preliminary data.</text>
</comment>
<dbReference type="EMBL" id="BJXJ01000078">
    <property type="protein sequence ID" value="GEM77649.1"/>
    <property type="molecule type" value="Genomic_DNA"/>
</dbReference>
<accession>A0A511QK15</accession>
<protein>
    <recommendedName>
        <fullName evidence="3">Transglycosylase SLT domain-containing protein</fullName>
    </recommendedName>
</protein>
<sequence length="165" mass="18351">MKFITLSLLLLACYSQAAVTQGDRQYSGWTSSYHRAAPLIGCPSFCDSITRYSTLYQVPKHLVISVIRHESNFNPRAVSPKGAKGLMQLMDMNSKAARIDPFNPDENIRAGTQMLARLMKKYGNVKLALAAYNAGEGNVDKYQGVPPFKETQRYVVNVMQSANLL</sequence>
<keyword evidence="2" id="KW-0732">Signal</keyword>
<feature type="domain" description="Transglycosylase SLT" evidence="3">
    <location>
        <begin position="49"/>
        <end position="152"/>
    </location>
</feature>
<dbReference type="Gene3D" id="1.10.530.10">
    <property type="match status" value="1"/>
</dbReference>
<dbReference type="InterPro" id="IPR000189">
    <property type="entry name" value="Transglyc_AS"/>
</dbReference>
<dbReference type="PANTHER" id="PTHR37423:SF2">
    <property type="entry name" value="MEMBRANE-BOUND LYTIC MUREIN TRANSGLYCOSYLASE C"/>
    <property type="match status" value="1"/>
</dbReference>
<dbReference type="CDD" id="cd00254">
    <property type="entry name" value="LT-like"/>
    <property type="match status" value="1"/>
</dbReference>
<dbReference type="PROSITE" id="PS00922">
    <property type="entry name" value="TRANSGLYCOSYLASE"/>
    <property type="match status" value="1"/>
</dbReference>
<dbReference type="RefSeq" id="WP_039983636.1">
    <property type="nucleotide sequence ID" value="NZ_BAOJ01000258.1"/>
</dbReference>
<organism evidence="4 5">
    <name type="scientific">Vibrio sagamiensis NBRC 104589</name>
    <dbReference type="NCBI Taxonomy" id="1219064"/>
    <lineage>
        <taxon>Bacteria</taxon>
        <taxon>Pseudomonadati</taxon>
        <taxon>Pseudomonadota</taxon>
        <taxon>Gammaproteobacteria</taxon>
        <taxon>Vibrionales</taxon>
        <taxon>Vibrionaceae</taxon>
        <taxon>Vibrio</taxon>
    </lineage>
</organism>
<dbReference type="InterPro" id="IPR023346">
    <property type="entry name" value="Lysozyme-like_dom_sf"/>
</dbReference>
<dbReference type="PANTHER" id="PTHR37423">
    <property type="entry name" value="SOLUBLE LYTIC MUREIN TRANSGLYCOSYLASE-RELATED"/>
    <property type="match status" value="1"/>
</dbReference>
<evidence type="ECO:0000259" key="3">
    <source>
        <dbReference type="Pfam" id="PF01464"/>
    </source>
</evidence>
<feature type="signal peptide" evidence="2">
    <location>
        <begin position="1"/>
        <end position="17"/>
    </location>
</feature>
<feature type="chain" id="PRO_5022218504" description="Transglycosylase SLT domain-containing protein" evidence="2">
    <location>
        <begin position="18"/>
        <end position="165"/>
    </location>
</feature>
<dbReference type="AlphaFoldDB" id="A0A511QK15"/>
<dbReference type="InterPro" id="IPR008258">
    <property type="entry name" value="Transglycosylase_SLT_dom_1"/>
</dbReference>
<comment type="similarity">
    <text evidence="1">Belongs to the transglycosylase Slt family.</text>
</comment>
<evidence type="ECO:0000256" key="2">
    <source>
        <dbReference type="SAM" id="SignalP"/>
    </source>
</evidence>
<dbReference type="SUPFAM" id="SSF53955">
    <property type="entry name" value="Lysozyme-like"/>
    <property type="match status" value="1"/>
</dbReference>
<dbReference type="Pfam" id="PF01464">
    <property type="entry name" value="SLT"/>
    <property type="match status" value="1"/>
</dbReference>
<dbReference type="GO" id="GO:0000270">
    <property type="term" value="P:peptidoglycan metabolic process"/>
    <property type="evidence" value="ECO:0007669"/>
    <property type="project" value="InterPro"/>
</dbReference>
<evidence type="ECO:0000313" key="5">
    <source>
        <dbReference type="Proteomes" id="UP000321922"/>
    </source>
</evidence>
<dbReference type="GO" id="GO:0008933">
    <property type="term" value="F:peptidoglycan lytic transglycosylase activity"/>
    <property type="evidence" value="ECO:0007669"/>
    <property type="project" value="InterPro"/>
</dbReference>
<evidence type="ECO:0000256" key="1">
    <source>
        <dbReference type="ARBA" id="ARBA00007734"/>
    </source>
</evidence>
<evidence type="ECO:0000313" key="4">
    <source>
        <dbReference type="EMBL" id="GEM77649.1"/>
    </source>
</evidence>